<dbReference type="Pfam" id="PF02498">
    <property type="entry name" value="Bro-N"/>
    <property type="match status" value="1"/>
</dbReference>
<dbReference type="InterPro" id="IPR005039">
    <property type="entry name" value="Ant_C"/>
</dbReference>
<dbReference type="PROSITE" id="PS51750">
    <property type="entry name" value="BRO_N"/>
    <property type="match status" value="1"/>
</dbReference>
<name>A0ABU3UW83_9ACTN</name>
<sequence>MLSIAGTQAIPYTFPDSGQTVRTILLDSEPWWVARDVCAVLAIRNVADAMSSLDDDEKGVATTDTPGGPQQTAIIDESGLYSLILRSRKRQAKAFKRWITHEVIPAIRKTGSYGLRALPSNRELALMVVAEADRADEAEAKIRELEPSAGAWDVLAAEAVGDYSVREAAQVLNRDPWISTGQNRLFASLRDLGWIDGSGQPYQAQVDNGRLVRRTTSYTHPHSGEPVLSSQVRITPKGLAALRERLSGQQELTAVGASAA</sequence>
<dbReference type="PANTHER" id="PTHR36180:SF2">
    <property type="entry name" value="BRO FAMILY PROTEIN"/>
    <property type="match status" value="1"/>
</dbReference>
<dbReference type="EMBL" id="JARAKF010000001">
    <property type="protein sequence ID" value="MDU8998194.1"/>
    <property type="molecule type" value="Genomic_DNA"/>
</dbReference>
<dbReference type="Pfam" id="PF03374">
    <property type="entry name" value="ANT"/>
    <property type="match status" value="1"/>
</dbReference>
<keyword evidence="3" id="KW-1185">Reference proteome</keyword>
<organism evidence="2 3">
    <name type="scientific">Streptomyces mirabilis</name>
    <dbReference type="NCBI Taxonomy" id="68239"/>
    <lineage>
        <taxon>Bacteria</taxon>
        <taxon>Bacillati</taxon>
        <taxon>Actinomycetota</taxon>
        <taxon>Actinomycetes</taxon>
        <taxon>Kitasatosporales</taxon>
        <taxon>Streptomycetaceae</taxon>
        <taxon>Streptomyces</taxon>
    </lineage>
</organism>
<dbReference type="SMART" id="SM01040">
    <property type="entry name" value="Bro-N"/>
    <property type="match status" value="1"/>
</dbReference>
<evidence type="ECO:0000259" key="1">
    <source>
        <dbReference type="PROSITE" id="PS51750"/>
    </source>
</evidence>
<feature type="domain" description="Bro-N" evidence="1">
    <location>
        <begin position="1"/>
        <end position="111"/>
    </location>
</feature>
<evidence type="ECO:0000313" key="3">
    <source>
        <dbReference type="Proteomes" id="UP001257627"/>
    </source>
</evidence>
<dbReference type="PANTHER" id="PTHR36180">
    <property type="entry name" value="DNA-BINDING PROTEIN-RELATED-RELATED"/>
    <property type="match status" value="1"/>
</dbReference>
<comment type="caution">
    <text evidence="2">The sequence shown here is derived from an EMBL/GenBank/DDBJ whole genome shotgun (WGS) entry which is preliminary data.</text>
</comment>
<reference evidence="2 3" key="1">
    <citation type="submission" date="2023-02" db="EMBL/GenBank/DDBJ databases">
        <authorList>
            <person name="Maleckis M."/>
        </authorList>
    </citation>
    <scope>NUCLEOTIDE SEQUENCE [LARGE SCALE GENOMIC DNA]</scope>
    <source>
        <strain evidence="2 3">P8-A2</strain>
    </source>
</reference>
<dbReference type="InterPro" id="IPR003497">
    <property type="entry name" value="BRO_N_domain"/>
</dbReference>
<protein>
    <submittedName>
        <fullName evidence="2">BRO family protein</fullName>
    </submittedName>
</protein>
<dbReference type="Proteomes" id="UP001257627">
    <property type="component" value="Unassembled WGS sequence"/>
</dbReference>
<proteinExistence type="predicted"/>
<gene>
    <name evidence="2" type="ORF">PU648_38740</name>
</gene>
<evidence type="ECO:0000313" key="2">
    <source>
        <dbReference type="EMBL" id="MDU8998194.1"/>
    </source>
</evidence>
<accession>A0ABU3UW83</accession>
<dbReference type="RefSeq" id="WP_316734987.1">
    <property type="nucleotide sequence ID" value="NZ_JARAKF010000001.1"/>
</dbReference>